<keyword evidence="4" id="KW-0309">Germination</keyword>
<keyword evidence="10" id="KW-1185">Reference proteome</keyword>
<dbReference type="PANTHER" id="PTHR34975">
    <property type="entry name" value="SPORE GERMINATION PROTEIN A2"/>
    <property type="match status" value="1"/>
</dbReference>
<comment type="subcellular location">
    <subcellularLocation>
        <location evidence="1">Membrane</location>
        <topology evidence="1">Multi-pass membrane protein</topology>
    </subcellularLocation>
</comment>
<dbReference type="Proteomes" id="UP000050668">
    <property type="component" value="Unassembled WGS sequence"/>
</dbReference>
<feature type="transmembrane region" description="Helical" evidence="8">
    <location>
        <begin position="123"/>
        <end position="139"/>
    </location>
</feature>
<evidence type="ECO:0000256" key="3">
    <source>
        <dbReference type="ARBA" id="ARBA00022448"/>
    </source>
</evidence>
<dbReference type="Pfam" id="PF03845">
    <property type="entry name" value="Spore_permease"/>
    <property type="match status" value="1"/>
</dbReference>
<name>A0ABR5JZ91_9BACI</name>
<keyword evidence="6 8" id="KW-1133">Transmembrane helix</keyword>
<dbReference type="RefSeq" id="WP_053582773.1">
    <property type="nucleotide sequence ID" value="NZ_LGRV01000003.1"/>
</dbReference>
<dbReference type="PANTHER" id="PTHR34975:SF2">
    <property type="entry name" value="SPORE GERMINATION PROTEIN A2"/>
    <property type="match status" value="1"/>
</dbReference>
<feature type="transmembrane region" description="Helical" evidence="8">
    <location>
        <begin position="42"/>
        <end position="62"/>
    </location>
</feature>
<evidence type="ECO:0000256" key="4">
    <source>
        <dbReference type="ARBA" id="ARBA00022544"/>
    </source>
</evidence>
<dbReference type="Gene3D" id="1.20.1740.10">
    <property type="entry name" value="Amino acid/polyamine transporter I"/>
    <property type="match status" value="1"/>
</dbReference>
<evidence type="ECO:0000256" key="5">
    <source>
        <dbReference type="ARBA" id="ARBA00022692"/>
    </source>
</evidence>
<evidence type="ECO:0000256" key="8">
    <source>
        <dbReference type="SAM" id="Phobius"/>
    </source>
</evidence>
<dbReference type="EMBL" id="LGRV01000003">
    <property type="protein sequence ID" value="KOS67963.1"/>
    <property type="molecule type" value="Genomic_DNA"/>
</dbReference>
<evidence type="ECO:0000256" key="1">
    <source>
        <dbReference type="ARBA" id="ARBA00004141"/>
    </source>
</evidence>
<feature type="transmembrane region" description="Helical" evidence="8">
    <location>
        <begin position="332"/>
        <end position="352"/>
    </location>
</feature>
<accession>A0ABR5JZ91</accession>
<sequence length="359" mass="41408">MSTHTKKILNGYHVVFLAQSAMIGSGILTLPRELSSVGYSQTFLPILFGVFASLTLWPMVWLNLKYPNENLFRINEILLGKGLGKILNVLIILQFTLFIAGIINKYMHLIQSTALPEQTITKPVLLFLLLLIYIVNGGIKSIARFCMLTFFLTIGIFYFTYWAVQKGDFSHLFPLFNFNGKELFEAMGKGYLAVLGYGAIMFYFPYIVDQKKAFKHVLTGIWISISLCFITVLISVMYFSEWQLKHIEFSILNLLKSGELSFVERFDIIGVTLWVFLILTTVAVYLWSAKEGIVSLFSKEKKYYIYVLTAIVFLIVRIPFPQEFQDKFFTTVNYIAYFLIVWPSFLSIIYLLRKKQVQP</sequence>
<feature type="transmembrane region" description="Helical" evidence="8">
    <location>
        <begin position="12"/>
        <end position="30"/>
    </location>
</feature>
<proteinExistence type="inferred from homology"/>
<evidence type="ECO:0000256" key="2">
    <source>
        <dbReference type="ARBA" id="ARBA00007998"/>
    </source>
</evidence>
<keyword evidence="5 8" id="KW-0812">Transmembrane</keyword>
<feature type="transmembrane region" description="Helical" evidence="8">
    <location>
        <begin position="190"/>
        <end position="208"/>
    </location>
</feature>
<dbReference type="NCBIfam" id="TIGR00912">
    <property type="entry name" value="2A0309"/>
    <property type="match status" value="1"/>
</dbReference>
<evidence type="ECO:0000313" key="10">
    <source>
        <dbReference type="Proteomes" id="UP000050668"/>
    </source>
</evidence>
<feature type="transmembrane region" description="Helical" evidence="8">
    <location>
        <begin position="146"/>
        <end position="164"/>
    </location>
</feature>
<feature type="transmembrane region" description="Helical" evidence="8">
    <location>
        <begin position="220"/>
        <end position="240"/>
    </location>
</feature>
<comment type="similarity">
    <text evidence="2">Belongs to the amino acid-polyamine-organocation (APC) superfamily. Spore germination protein (SGP) (TC 2.A.3.9) family.</text>
</comment>
<organism evidence="9 10">
    <name type="scientific">Lysinibacillus contaminans</name>
    <dbReference type="NCBI Taxonomy" id="1293441"/>
    <lineage>
        <taxon>Bacteria</taxon>
        <taxon>Bacillati</taxon>
        <taxon>Bacillota</taxon>
        <taxon>Bacilli</taxon>
        <taxon>Bacillales</taxon>
        <taxon>Bacillaceae</taxon>
        <taxon>Lysinibacillus</taxon>
    </lineage>
</organism>
<feature type="transmembrane region" description="Helical" evidence="8">
    <location>
        <begin position="83"/>
        <end position="103"/>
    </location>
</feature>
<reference evidence="10" key="1">
    <citation type="submission" date="2015-07" db="EMBL/GenBank/DDBJ databases">
        <title>Fjat-14205 dsm 2895.</title>
        <authorList>
            <person name="Liu B."/>
            <person name="Wang J."/>
            <person name="Zhu Y."/>
            <person name="Liu G."/>
            <person name="Chen Q."/>
            <person name="Chen Z."/>
            <person name="Lan J."/>
            <person name="Che J."/>
            <person name="Ge C."/>
            <person name="Shi H."/>
            <person name="Pan Z."/>
            <person name="Liu X."/>
        </authorList>
    </citation>
    <scope>NUCLEOTIDE SEQUENCE [LARGE SCALE GENOMIC DNA]</scope>
    <source>
        <strain evidence="10">DSM 25560</strain>
    </source>
</reference>
<feature type="transmembrane region" description="Helical" evidence="8">
    <location>
        <begin position="268"/>
        <end position="287"/>
    </location>
</feature>
<comment type="caution">
    <text evidence="9">The sequence shown here is derived from an EMBL/GenBank/DDBJ whole genome shotgun (WGS) entry which is preliminary data.</text>
</comment>
<protein>
    <submittedName>
        <fullName evidence="9">Spore gernimation protein</fullName>
    </submittedName>
</protein>
<dbReference type="InterPro" id="IPR004761">
    <property type="entry name" value="Spore_GerAB"/>
</dbReference>
<gene>
    <name evidence="9" type="ORF">AEA09_04925</name>
</gene>
<evidence type="ECO:0000313" key="9">
    <source>
        <dbReference type="EMBL" id="KOS67963.1"/>
    </source>
</evidence>
<evidence type="ECO:0000256" key="6">
    <source>
        <dbReference type="ARBA" id="ARBA00022989"/>
    </source>
</evidence>
<feature type="transmembrane region" description="Helical" evidence="8">
    <location>
        <begin position="303"/>
        <end position="320"/>
    </location>
</feature>
<keyword evidence="3" id="KW-0813">Transport</keyword>
<evidence type="ECO:0000256" key="7">
    <source>
        <dbReference type="ARBA" id="ARBA00023136"/>
    </source>
</evidence>
<keyword evidence="7 8" id="KW-0472">Membrane</keyword>